<evidence type="ECO:0000313" key="11">
    <source>
        <dbReference type="Proteomes" id="UP000027284"/>
    </source>
</evidence>
<comment type="caution">
    <text evidence="10">The sequence shown here is derived from an EMBL/GenBank/DDBJ whole genome shotgun (WGS) entry which is preliminary data.</text>
</comment>
<dbReference type="EMBL" id="JMFG01000025">
    <property type="protein sequence ID" value="KDA53211.1"/>
    <property type="molecule type" value="Genomic_DNA"/>
</dbReference>
<protein>
    <recommendedName>
        <fullName evidence="8">2-dehydro-3-deoxyphosphooctonate aldolase</fullName>
        <ecNumber evidence="8">2.5.1.55</ecNumber>
    </recommendedName>
    <alternativeName>
        <fullName evidence="8">3-deoxy-D-manno-octulosonic acid 8-phosphate synthase</fullName>
    </alternativeName>
    <alternativeName>
        <fullName evidence="8">KDO-8-phosphate synthase</fullName>
        <shortName evidence="8">KDO 8-P synthase</shortName>
        <shortName evidence="8">KDOPS</shortName>
    </alternativeName>
    <alternativeName>
        <fullName evidence="8">Phospho-2-dehydro-3-deoxyoctonate aldolase</fullName>
    </alternativeName>
</protein>
<dbReference type="Gene3D" id="3.20.20.70">
    <property type="entry name" value="Aldolase class I"/>
    <property type="match status" value="1"/>
</dbReference>
<dbReference type="PANTHER" id="PTHR21057">
    <property type="entry name" value="PHOSPHO-2-DEHYDRO-3-DEOXYHEPTONATE ALDOLASE"/>
    <property type="match status" value="1"/>
</dbReference>
<evidence type="ECO:0000256" key="6">
    <source>
        <dbReference type="ARBA" id="ARBA00022679"/>
    </source>
</evidence>
<dbReference type="OrthoDB" id="9780456at2"/>
<evidence type="ECO:0000256" key="5">
    <source>
        <dbReference type="ARBA" id="ARBA00022490"/>
    </source>
</evidence>
<dbReference type="UniPathway" id="UPA00030"/>
<comment type="pathway">
    <text evidence="3 8">Carbohydrate biosynthesis; 3-deoxy-D-manno-octulosonate biosynthesis; 3-deoxy-D-manno-octulosonate from D-ribulose 5-phosphate: step 2/3.</text>
</comment>
<name>A0A062XYK1_9BACT</name>
<evidence type="ECO:0000256" key="8">
    <source>
        <dbReference type="HAMAP-Rule" id="MF_00056"/>
    </source>
</evidence>
<evidence type="ECO:0000313" key="10">
    <source>
        <dbReference type="EMBL" id="KDA53211.1"/>
    </source>
</evidence>
<organism evidence="10 11">
    <name type="scientific">Thermoanaerobaculum aquaticum</name>
    <dbReference type="NCBI Taxonomy" id="1312852"/>
    <lineage>
        <taxon>Bacteria</taxon>
        <taxon>Pseudomonadati</taxon>
        <taxon>Acidobacteriota</taxon>
        <taxon>Thermoanaerobaculia</taxon>
        <taxon>Thermoanaerobaculales</taxon>
        <taxon>Thermoanaerobaculaceae</taxon>
        <taxon>Thermoanaerobaculum</taxon>
    </lineage>
</organism>
<dbReference type="InterPro" id="IPR006218">
    <property type="entry name" value="DAHP1/KDSA"/>
</dbReference>
<evidence type="ECO:0000259" key="9">
    <source>
        <dbReference type="Pfam" id="PF00793"/>
    </source>
</evidence>
<comment type="subcellular location">
    <subcellularLocation>
        <location evidence="1 8">Cytoplasm</location>
    </subcellularLocation>
</comment>
<dbReference type="GO" id="GO:0019294">
    <property type="term" value="P:keto-3-deoxy-D-manno-octulosonic acid biosynthetic process"/>
    <property type="evidence" value="ECO:0007669"/>
    <property type="project" value="UniProtKB-UniRule"/>
</dbReference>
<keyword evidence="8" id="KW-0448">Lipopolysaccharide biosynthesis</keyword>
<accession>A0A062XYK1</accession>
<gene>
    <name evidence="8" type="primary">kdsA</name>
    <name evidence="10" type="ORF">EG19_06915</name>
</gene>
<comment type="catalytic activity">
    <reaction evidence="7 8">
        <text>D-arabinose 5-phosphate + phosphoenolpyruvate + H2O = 3-deoxy-alpha-D-manno-2-octulosonate-8-phosphate + phosphate</text>
        <dbReference type="Rhea" id="RHEA:14053"/>
        <dbReference type="ChEBI" id="CHEBI:15377"/>
        <dbReference type="ChEBI" id="CHEBI:43474"/>
        <dbReference type="ChEBI" id="CHEBI:57693"/>
        <dbReference type="ChEBI" id="CHEBI:58702"/>
        <dbReference type="ChEBI" id="CHEBI:85985"/>
        <dbReference type="EC" id="2.5.1.55"/>
    </reaction>
</comment>
<dbReference type="GO" id="GO:0008676">
    <property type="term" value="F:3-deoxy-8-phosphooctulonate synthase activity"/>
    <property type="evidence" value="ECO:0007669"/>
    <property type="project" value="UniProtKB-UniRule"/>
</dbReference>
<comment type="similarity">
    <text evidence="4 8">Belongs to the KdsA family.</text>
</comment>
<dbReference type="InterPro" id="IPR006269">
    <property type="entry name" value="KDO8P_synthase"/>
</dbReference>
<dbReference type="HAMAP" id="MF_00056">
    <property type="entry name" value="KDO8P_synth"/>
    <property type="match status" value="1"/>
</dbReference>
<reference evidence="10 11" key="1">
    <citation type="submission" date="2014-04" db="EMBL/GenBank/DDBJ databases">
        <title>The Genome Sequence of Thermoanaerobaculum aquaticum MP-01, The First Cultivated Group 23 Acidobacterium.</title>
        <authorList>
            <person name="Stamps B.W."/>
            <person name="Losey N.A."/>
            <person name="Lawson P.A."/>
            <person name="Stevenson B.S."/>
        </authorList>
    </citation>
    <scope>NUCLEOTIDE SEQUENCE [LARGE SCALE GENOMIC DNA]</scope>
    <source>
        <strain evidence="10 11">MP-01</strain>
    </source>
</reference>
<evidence type="ECO:0000256" key="7">
    <source>
        <dbReference type="ARBA" id="ARBA00049112"/>
    </source>
</evidence>
<evidence type="ECO:0000256" key="3">
    <source>
        <dbReference type="ARBA" id="ARBA00004845"/>
    </source>
</evidence>
<evidence type="ECO:0000256" key="1">
    <source>
        <dbReference type="ARBA" id="ARBA00004496"/>
    </source>
</evidence>
<dbReference type="Proteomes" id="UP000027284">
    <property type="component" value="Unassembled WGS sequence"/>
</dbReference>
<evidence type="ECO:0000256" key="2">
    <source>
        <dbReference type="ARBA" id="ARBA00004756"/>
    </source>
</evidence>
<dbReference type="EC" id="2.5.1.55" evidence="8"/>
<feature type="domain" description="DAHP synthetase I/KDSA" evidence="9">
    <location>
        <begin position="12"/>
        <end position="261"/>
    </location>
</feature>
<dbReference type="RefSeq" id="WP_038050021.1">
    <property type="nucleotide sequence ID" value="NZ_JMFG01000025.1"/>
</dbReference>
<comment type="pathway">
    <text evidence="2">Bacterial outer membrane biogenesis; lipopolysaccharide biosynthesis.</text>
</comment>
<dbReference type="STRING" id="1312852.EG19_06915"/>
<dbReference type="AlphaFoldDB" id="A0A062XYK1"/>
<dbReference type="InterPro" id="IPR013785">
    <property type="entry name" value="Aldolase_TIM"/>
</dbReference>
<dbReference type="NCBIfam" id="TIGR01362">
    <property type="entry name" value="KDO8P_synth"/>
    <property type="match status" value="1"/>
</dbReference>
<keyword evidence="6 8" id="KW-0808">Transferase</keyword>
<keyword evidence="5 8" id="KW-0963">Cytoplasm</keyword>
<evidence type="ECO:0000256" key="4">
    <source>
        <dbReference type="ARBA" id="ARBA00010499"/>
    </source>
</evidence>
<dbReference type="Pfam" id="PF00793">
    <property type="entry name" value="DAHP_synth_1"/>
    <property type="match status" value="1"/>
</dbReference>
<dbReference type="UniPathway" id="UPA00357">
    <property type="reaction ID" value="UER00474"/>
</dbReference>
<dbReference type="GO" id="GO:0005737">
    <property type="term" value="C:cytoplasm"/>
    <property type="evidence" value="ECO:0007669"/>
    <property type="project" value="UniProtKB-SubCell"/>
</dbReference>
<proteinExistence type="inferred from homology"/>
<dbReference type="SUPFAM" id="SSF51569">
    <property type="entry name" value="Aldolase"/>
    <property type="match status" value="1"/>
</dbReference>
<keyword evidence="11" id="KW-1185">Reference proteome</keyword>
<sequence length="280" mass="30000">MKRVAACPVADRLTIGEGQPLAFIAGPCVLESLELALDTAGALAEMAREYGIPLIFKSSFDKANRSSLASFRGPGLETGLSWLAEVKKATGLPVLTDVHEPWQAERAAEVVDVLQVPAFLCRQTDLILACARTGKAVNVKKGQFMAPDDMKNVVQKVTSTGNTAVTLTERGSSFGYHNLVVDLRSLAIMRQFAPVIFDVTHSLQLPGGLGHATAGDKQFFLHLARGAVACGIDGLFAEVHPQPEKALSDPTTQLSLPEFRKLIEQALAVRAAVAPFTERP</sequence>
<dbReference type="NCBIfam" id="NF003543">
    <property type="entry name" value="PRK05198.1"/>
    <property type="match status" value="1"/>
</dbReference>